<feature type="domain" description="S1 motif" evidence="6">
    <location>
        <begin position="978"/>
        <end position="1051"/>
    </location>
</feature>
<comment type="subcellular location">
    <subcellularLocation>
        <location evidence="1">Nucleus</location>
        <location evidence="1">Nucleolus</location>
    </subcellularLocation>
</comment>
<feature type="domain" description="S1 motif" evidence="6">
    <location>
        <begin position="433"/>
        <end position="507"/>
    </location>
</feature>
<dbReference type="Gene3D" id="1.25.40.10">
    <property type="entry name" value="Tetratricopeptide repeat domain"/>
    <property type="match status" value="2"/>
</dbReference>
<feature type="domain" description="S1 motif" evidence="6">
    <location>
        <begin position="890"/>
        <end position="959"/>
    </location>
</feature>
<dbReference type="InterPro" id="IPR003029">
    <property type="entry name" value="S1_domain"/>
</dbReference>
<gene>
    <name evidence="7" type="ORF">PNOK_0242100</name>
</gene>
<evidence type="ECO:0000256" key="2">
    <source>
        <dbReference type="ARBA" id="ARBA00022552"/>
    </source>
</evidence>
<dbReference type="FunCoup" id="A0A286USE2">
    <property type="interactions" value="547"/>
</dbReference>
<comment type="caution">
    <text evidence="7">The sequence shown here is derived from an EMBL/GenBank/DDBJ whole genome shotgun (WGS) entry which is preliminary data.</text>
</comment>
<keyword evidence="8" id="KW-1185">Reference proteome</keyword>
<dbReference type="Pfam" id="PF23459">
    <property type="entry name" value="S1_RRP5"/>
    <property type="match status" value="1"/>
</dbReference>
<keyword evidence="2" id="KW-0698">rRNA processing</keyword>
<feature type="domain" description="S1 motif" evidence="6">
    <location>
        <begin position="248"/>
        <end position="318"/>
    </location>
</feature>
<feature type="domain" description="S1 motif" evidence="6">
    <location>
        <begin position="700"/>
        <end position="774"/>
    </location>
</feature>
<feature type="domain" description="S1 motif" evidence="6">
    <location>
        <begin position="795"/>
        <end position="864"/>
    </location>
</feature>
<dbReference type="InterPro" id="IPR011990">
    <property type="entry name" value="TPR-like_helical_dom_sf"/>
</dbReference>
<dbReference type="OrthoDB" id="412781at2759"/>
<reference evidence="7 8" key="1">
    <citation type="journal article" date="2017" name="Mol. Ecol.">
        <title>Comparative and population genomic landscape of Phellinus noxius: A hypervariable fungus causing root rot in trees.</title>
        <authorList>
            <person name="Chung C.L."/>
            <person name="Lee T.J."/>
            <person name="Akiba M."/>
            <person name="Lee H.H."/>
            <person name="Kuo T.H."/>
            <person name="Liu D."/>
            <person name="Ke H.M."/>
            <person name="Yokoi T."/>
            <person name="Roa M.B."/>
            <person name="Lu M.J."/>
            <person name="Chang Y.Y."/>
            <person name="Ann P.J."/>
            <person name="Tsai J.N."/>
            <person name="Chen C.Y."/>
            <person name="Tzean S.S."/>
            <person name="Ota Y."/>
            <person name="Hattori T."/>
            <person name="Sahashi N."/>
            <person name="Liou R.F."/>
            <person name="Kikuchi T."/>
            <person name="Tsai I.J."/>
        </authorList>
    </citation>
    <scope>NUCLEOTIDE SEQUENCE [LARGE SCALE GENOMIC DNA]</scope>
    <source>
        <strain evidence="7 8">FFPRI411160</strain>
    </source>
</reference>
<evidence type="ECO:0000256" key="5">
    <source>
        <dbReference type="SAM" id="MobiDB-lite"/>
    </source>
</evidence>
<dbReference type="PANTHER" id="PTHR23270:SF10">
    <property type="entry name" value="PROTEIN RRP5 HOMOLOG"/>
    <property type="match status" value="1"/>
</dbReference>
<name>A0A286USE2_9AGAM</name>
<feature type="domain" description="S1 motif" evidence="6">
    <location>
        <begin position="524"/>
        <end position="593"/>
    </location>
</feature>
<protein>
    <submittedName>
        <fullName evidence="7">U3 snoRNP-associated Rrp5</fullName>
    </submittedName>
</protein>
<proteinExistence type="predicted"/>
<dbReference type="InterPro" id="IPR045209">
    <property type="entry name" value="Rrp5"/>
</dbReference>
<feature type="compositionally biased region" description="Basic and acidic residues" evidence="5">
    <location>
        <begin position="65"/>
        <end position="81"/>
    </location>
</feature>
<feature type="compositionally biased region" description="Acidic residues" evidence="5">
    <location>
        <begin position="1089"/>
        <end position="1118"/>
    </location>
</feature>
<dbReference type="SUPFAM" id="SSF48452">
    <property type="entry name" value="TPR-like"/>
    <property type="match status" value="1"/>
</dbReference>
<dbReference type="InParanoid" id="A0A286USE2"/>
<evidence type="ECO:0000259" key="6">
    <source>
        <dbReference type="PROSITE" id="PS50126"/>
    </source>
</evidence>
<dbReference type="GO" id="GO:0006364">
    <property type="term" value="P:rRNA processing"/>
    <property type="evidence" value="ECO:0007669"/>
    <property type="project" value="UniProtKB-KW"/>
</dbReference>
<dbReference type="Gene3D" id="2.40.50.140">
    <property type="entry name" value="Nucleic acid-binding proteins"/>
    <property type="match status" value="8"/>
</dbReference>
<dbReference type="SMART" id="SM00316">
    <property type="entry name" value="S1"/>
    <property type="match status" value="9"/>
</dbReference>
<feature type="region of interest" description="Disordered" evidence="5">
    <location>
        <begin position="65"/>
        <end position="107"/>
    </location>
</feature>
<dbReference type="FunFam" id="2.40.50.140:FF:000103">
    <property type="entry name" value="protein RRP5 homolog"/>
    <property type="match status" value="3"/>
</dbReference>
<dbReference type="FunFam" id="2.40.50.140:FF:000155">
    <property type="entry name" value="rRNA biogenesis protein RRP5"/>
    <property type="match status" value="1"/>
</dbReference>
<dbReference type="GO" id="GO:0003723">
    <property type="term" value="F:RNA binding"/>
    <property type="evidence" value="ECO:0007669"/>
    <property type="project" value="TreeGrafter"/>
</dbReference>
<dbReference type="CDD" id="cd05693">
    <property type="entry name" value="S1_Rrp5_repeat_hs1_sc1"/>
    <property type="match status" value="1"/>
</dbReference>
<dbReference type="SUPFAM" id="SSF50249">
    <property type="entry name" value="Nucleic acid-binding proteins"/>
    <property type="match status" value="9"/>
</dbReference>
<dbReference type="EMBL" id="NBII01000002">
    <property type="protein sequence ID" value="PAV22464.1"/>
    <property type="molecule type" value="Genomic_DNA"/>
</dbReference>
<organism evidence="7 8">
    <name type="scientific">Pyrrhoderma noxium</name>
    <dbReference type="NCBI Taxonomy" id="2282107"/>
    <lineage>
        <taxon>Eukaryota</taxon>
        <taxon>Fungi</taxon>
        <taxon>Dikarya</taxon>
        <taxon>Basidiomycota</taxon>
        <taxon>Agaricomycotina</taxon>
        <taxon>Agaricomycetes</taxon>
        <taxon>Hymenochaetales</taxon>
        <taxon>Hymenochaetaceae</taxon>
        <taxon>Pyrrhoderma</taxon>
    </lineage>
</organism>
<sequence length="1372" mass="151993">MSNKKRSSEAAAPDGGQRKKAKISEPPKPVQSVLRPEEVDFPRGGGTSLTAAEYKTIRTEALKELNNEDVFKDSASRDKPLKKEKKTRSQNAKGKSKSTTEATQDTKQNGVRVEHLNYKRVVPGMKILCQIVAIYPLMLIVSLPNQLLGHIPITHISSQLTNALEAAELSEPEDDTEEDEARGAYIPPDLIELFAPGQYIRAVVTAVKPPGTTEGSMFSYSRDGVEKSSRRVELSLIPDQVNAGLVKSDLTKGFTLCAAVKSIEDHGYILDFGLPTVSGFLRYTPQSDSEARRPIGSLVNVLVEKLAEDGRTCLFAADDSEFKTTILNSISNVSSVLPGTLVQALVTSVTTSGLVVQILGSFDGTIDLYHLPVGATPSGFKLGKKIRARILYNVAGTSPPQFALSLKEHIVKLDVKRVKNDEKTPVQDRFPIGTPLDAVVVKRVEPERGLIVSVEDSVDGFVHISHVSDEHIPSLSANSGPSKLETSHHARVIGFHPLDGILQLSFKQSVLAQKFLRVDDVNVGELVKGTVRKLTETCLFVSINGNVDAMIWPMHYADIMLKHPQKRFKPGASIKCRVLAVEPSRKRILLTAKKSLVESDLQLITRLEDAEAGLLTHGVVSRILEKSLLVEFFNNIRAVVPVREVSETPVTNLSESFPIEKAVKVRILSVDRDSARIVASIRQAIGDNSAVGDIKSVEIGQSVNGTILDVHDENVLLVLDPSRARALISLHNISNNRGVPVNEVRSALKSGQKLEDLVVVSRNLDKGIVIVANKPSKGKQSTKQKALDLRQLSVGSSVTGRVLKHGNHGTIIKYPGWITGILHPTDVCDNYGDSKSIFPDIDSNVTAVVVAIDKTKKHLTLSTRKSRIGSSSKEKIVDREVCSLEDLKAGEKIRGFVKSITDKGLFVTIGRGVDARVQIKELFDEYVKDWKPRFQQKQLVQGRILSIDSTKNQVEMTLRSKETPSASKDLTIGDLEKSQKFDGTVKKVEDYGIFININGSRLTGLCHKSEISDNKEADVSLALRNFREGDSVKVIVLDADSERKRISLGLKPSYFSEEISQESDAEDNDNVSEAEDFAMQVDSEHEPDSDAEDKELDDENVENISEADEGESSDEEAMIIDPSAIENQDDDDVEEDTTPKKKDTPLQPVLSLKGFQWSNVDQANEEDEDQISEDSESDNDESSGKKRKKKKAIEQDLTAEMHTRQPESIADFERHLLASPSSSYLWIQYMSFQLQLSEIDKAREVAKRALQAISIREEQERLNVWIALLNLENTFGTDESLDAVFKDAARHMDSKTVHLRLANIFDQSEKHEKAEELYKRTSKKFGQSSKVWISFGEHYLRRGLVEEARKLLPRSLQSLEKRKHIKTISKNR</sequence>
<feature type="region of interest" description="Disordered" evidence="5">
    <location>
        <begin position="1"/>
        <end position="53"/>
    </location>
</feature>
<dbReference type="Proteomes" id="UP000217199">
    <property type="component" value="Unassembled WGS sequence"/>
</dbReference>
<keyword evidence="4" id="KW-0539">Nucleus</keyword>
<dbReference type="InterPro" id="IPR048059">
    <property type="entry name" value="Rrp5_S1_rpt_hs1_sc1"/>
</dbReference>
<dbReference type="InterPro" id="IPR057302">
    <property type="entry name" value="Rrp5_S1"/>
</dbReference>
<feature type="domain" description="S1 motif" evidence="6">
    <location>
        <begin position="613"/>
        <end position="682"/>
    </location>
</feature>
<dbReference type="PANTHER" id="PTHR23270">
    <property type="entry name" value="PROGRAMMED CELL DEATH PROTEIN 11 PRE-RRNA PROCESSING PROTEIN RRP5"/>
    <property type="match status" value="1"/>
</dbReference>
<evidence type="ECO:0000313" key="7">
    <source>
        <dbReference type="EMBL" id="PAV22464.1"/>
    </source>
</evidence>
<accession>A0A286USE2</accession>
<evidence type="ECO:0000256" key="3">
    <source>
        <dbReference type="ARBA" id="ARBA00022737"/>
    </source>
</evidence>
<dbReference type="PROSITE" id="PS50126">
    <property type="entry name" value="S1"/>
    <property type="match status" value="9"/>
</dbReference>
<feature type="domain" description="S1 motif" evidence="6">
    <location>
        <begin position="339"/>
        <end position="407"/>
    </location>
</feature>
<dbReference type="Pfam" id="PF24685">
    <property type="entry name" value="OB_RRP5_4th"/>
    <property type="match status" value="1"/>
</dbReference>
<evidence type="ECO:0000313" key="8">
    <source>
        <dbReference type="Proteomes" id="UP000217199"/>
    </source>
</evidence>
<dbReference type="CDD" id="cd05708">
    <property type="entry name" value="S1_Rrp5_repeat_sc12"/>
    <property type="match status" value="1"/>
</dbReference>
<feature type="compositionally biased region" description="Acidic residues" evidence="5">
    <location>
        <begin position="1127"/>
        <end position="1136"/>
    </location>
</feature>
<evidence type="ECO:0000256" key="4">
    <source>
        <dbReference type="ARBA" id="ARBA00023242"/>
    </source>
</evidence>
<feature type="region of interest" description="Disordered" evidence="5">
    <location>
        <begin position="1081"/>
        <end position="1205"/>
    </location>
</feature>
<dbReference type="STRING" id="2282107.A0A286USE2"/>
<dbReference type="CDD" id="cd05697">
    <property type="entry name" value="S1_Rrp5_repeat_hs5"/>
    <property type="match status" value="1"/>
</dbReference>
<keyword evidence="3" id="KW-0677">Repeat</keyword>
<dbReference type="CDD" id="cd05707">
    <property type="entry name" value="S1_Rrp5_repeat_sc11"/>
    <property type="match status" value="1"/>
</dbReference>
<feature type="compositionally biased region" description="Acidic residues" evidence="5">
    <location>
        <begin position="1163"/>
        <end position="1181"/>
    </location>
</feature>
<evidence type="ECO:0000256" key="1">
    <source>
        <dbReference type="ARBA" id="ARBA00004604"/>
    </source>
</evidence>
<dbReference type="InterPro" id="IPR012340">
    <property type="entry name" value="NA-bd_OB-fold"/>
</dbReference>
<feature type="compositionally biased region" description="Polar residues" evidence="5">
    <location>
        <begin position="89"/>
        <end position="107"/>
    </location>
</feature>
<dbReference type="GO" id="GO:0032040">
    <property type="term" value="C:small-subunit processome"/>
    <property type="evidence" value="ECO:0007669"/>
    <property type="project" value="TreeGrafter"/>
</dbReference>
<dbReference type="InterPro" id="IPR057301">
    <property type="entry name" value="Rrp5_OB_4th"/>
</dbReference>
<dbReference type="Pfam" id="PF00575">
    <property type="entry name" value="S1"/>
    <property type="match status" value="3"/>
</dbReference>